<evidence type="ECO:0000313" key="2">
    <source>
        <dbReference type="EMBL" id="PCJ42522.1"/>
    </source>
</evidence>
<proteinExistence type="predicted"/>
<comment type="caution">
    <text evidence="2">The sequence shown here is derived from an EMBL/GenBank/DDBJ whole genome shotgun (WGS) entry which is preliminary data.</text>
</comment>
<keyword evidence="1" id="KW-0732">Signal</keyword>
<evidence type="ECO:0008006" key="3">
    <source>
        <dbReference type="Google" id="ProtNLM"/>
    </source>
</evidence>
<feature type="signal peptide" evidence="1">
    <location>
        <begin position="1"/>
        <end position="25"/>
    </location>
</feature>
<protein>
    <recommendedName>
        <fullName evidence="3">YtkA-like domain-containing protein</fullName>
    </recommendedName>
</protein>
<dbReference type="Proteomes" id="UP000228987">
    <property type="component" value="Unassembled WGS sequence"/>
</dbReference>
<feature type="chain" id="PRO_5012540125" description="YtkA-like domain-containing protein" evidence="1">
    <location>
        <begin position="26"/>
        <end position="139"/>
    </location>
</feature>
<accession>A0A2A5CFH4</accession>
<sequence>MKIILSKILQITLLLSTFATSSVSAQEEVAPGVWLSRGGSYRLSYSTQYFPVPAQIPHEWILYILDGNRRPIENAVIEIHGYHPESREILPRMTYISSHLGRGAYQVQNMFFHQPGDWELNIVITNGSKVDAVLIPISI</sequence>
<dbReference type="EMBL" id="NVWI01000002">
    <property type="protein sequence ID" value="PCJ42522.1"/>
    <property type="molecule type" value="Genomic_DNA"/>
</dbReference>
<evidence type="ECO:0000256" key="1">
    <source>
        <dbReference type="SAM" id="SignalP"/>
    </source>
</evidence>
<reference evidence="2" key="1">
    <citation type="journal article" date="2018" name="ISME J.">
        <title>A dynamic microbial community with high functional redundancy inhabits the cold, oxic subseafloor aquifer.</title>
        <authorList>
            <person name="Tully B.J."/>
            <person name="Wheat C.G."/>
            <person name="Glazer B.T."/>
            <person name="Huber J.A."/>
        </authorList>
    </citation>
    <scope>NUCLEOTIDE SEQUENCE</scope>
    <source>
        <strain evidence="2">NORP41</strain>
    </source>
</reference>
<dbReference type="AlphaFoldDB" id="A0A2A5CFH4"/>
<organism evidence="2">
    <name type="scientific">SAR86 cluster bacterium</name>
    <dbReference type="NCBI Taxonomy" id="2030880"/>
    <lineage>
        <taxon>Bacteria</taxon>
        <taxon>Pseudomonadati</taxon>
        <taxon>Pseudomonadota</taxon>
        <taxon>Gammaproteobacteria</taxon>
        <taxon>SAR86 cluster</taxon>
    </lineage>
</organism>
<name>A0A2A5CFH4_9GAMM</name>
<gene>
    <name evidence="2" type="ORF">COA71_03140</name>
</gene>